<comment type="caution">
    <text evidence="1">The sequence shown here is derived from an EMBL/GenBank/DDBJ whole genome shotgun (WGS) entry which is preliminary data.</text>
</comment>
<sequence length="74" mass="8405">MPLVVQRKEHGDAKRLYSEVIDSIKNGNQRLLELSCEKVEDKRITVLVSEIIAVQIYEKTSSSTSKRPGFSLQN</sequence>
<dbReference type="Pfam" id="PF26132">
    <property type="entry name" value="UPF0367"/>
    <property type="match status" value="1"/>
</dbReference>
<evidence type="ECO:0000313" key="1">
    <source>
        <dbReference type="EMBL" id="KGG21724.1"/>
    </source>
</evidence>
<dbReference type="AlphaFoldDB" id="A0A0A2CAU8"/>
<name>A0A0A2CAU8_PROMR</name>
<dbReference type="NCBIfam" id="NF010236">
    <property type="entry name" value="PRK13683.1"/>
    <property type="match status" value="1"/>
</dbReference>
<dbReference type="EMBL" id="JNAX01000005">
    <property type="protein sequence ID" value="KGG21724.1"/>
    <property type="molecule type" value="Genomic_DNA"/>
</dbReference>
<reference evidence="2" key="1">
    <citation type="journal article" date="2014" name="Sci. Data">
        <title>Genomes of diverse isolates of the marine cyanobacterium Prochlorococcus.</title>
        <authorList>
            <person name="Biller S."/>
            <person name="Berube P."/>
            <person name="Thompson J."/>
            <person name="Kelly L."/>
            <person name="Roggensack S."/>
            <person name="Awad L."/>
            <person name="Roache-Johnson K."/>
            <person name="Ding H."/>
            <person name="Giovannoni S.J."/>
            <person name="Moore L.R."/>
            <person name="Chisholm S.W."/>
        </authorList>
    </citation>
    <scope>NUCLEOTIDE SEQUENCE [LARGE SCALE GENOMIC DNA]</scope>
    <source>
        <strain evidence="2">PAC1</strain>
    </source>
</reference>
<gene>
    <name evidence="1" type="ORF">EV03_0463</name>
</gene>
<proteinExistence type="predicted"/>
<evidence type="ECO:0000313" key="2">
    <source>
        <dbReference type="Proteomes" id="UP000030392"/>
    </source>
</evidence>
<organism evidence="1 2">
    <name type="scientific">Prochlorococcus marinus str. PAC1</name>
    <dbReference type="NCBI Taxonomy" id="59924"/>
    <lineage>
        <taxon>Bacteria</taxon>
        <taxon>Bacillati</taxon>
        <taxon>Cyanobacteriota</taxon>
        <taxon>Cyanophyceae</taxon>
        <taxon>Synechococcales</taxon>
        <taxon>Prochlorococcaceae</taxon>
        <taxon>Prochlorococcus</taxon>
    </lineage>
</organism>
<dbReference type="InterPro" id="IPR020885">
    <property type="entry name" value="UPF0367"/>
</dbReference>
<accession>A0A0A2CAU8</accession>
<dbReference type="Proteomes" id="UP000030392">
    <property type="component" value="Unassembled WGS sequence"/>
</dbReference>
<protein>
    <submittedName>
        <fullName evidence="1">Uncharacterized protein</fullName>
    </submittedName>
</protein>